<evidence type="ECO:0000256" key="2">
    <source>
        <dbReference type="ARBA" id="ARBA00004586"/>
    </source>
</evidence>
<dbReference type="SMART" id="SM00333">
    <property type="entry name" value="TUDOR"/>
    <property type="match status" value="1"/>
</dbReference>
<feature type="compositionally biased region" description="Low complexity" evidence="8">
    <location>
        <begin position="206"/>
        <end position="215"/>
    </location>
</feature>
<feature type="transmembrane region" description="Helical" evidence="9">
    <location>
        <begin position="370"/>
        <end position="391"/>
    </location>
</feature>
<keyword evidence="5" id="KW-0256">Endoplasmic reticulum</keyword>
<name>A0AAV4M2R7_9ARAC</name>
<evidence type="ECO:0000256" key="3">
    <source>
        <dbReference type="ARBA" id="ARBA00005402"/>
    </source>
</evidence>
<feature type="compositionally biased region" description="Basic and acidic residues" evidence="8">
    <location>
        <begin position="102"/>
        <end position="118"/>
    </location>
</feature>
<feature type="compositionally biased region" description="Basic residues" evidence="8">
    <location>
        <begin position="69"/>
        <end position="96"/>
    </location>
</feature>
<keyword evidence="6 9" id="KW-1133">Transmembrane helix</keyword>
<reference evidence="11 12" key="1">
    <citation type="submission" date="2021-06" db="EMBL/GenBank/DDBJ databases">
        <title>Caerostris darwini draft genome.</title>
        <authorList>
            <person name="Kono N."/>
            <person name="Arakawa K."/>
        </authorList>
    </citation>
    <scope>NUCLEOTIDE SEQUENCE [LARGE SCALE GENOMIC DNA]</scope>
</reference>
<dbReference type="InterPro" id="IPR002999">
    <property type="entry name" value="Tudor"/>
</dbReference>
<dbReference type="AlphaFoldDB" id="A0AAV4M2R7"/>
<feature type="region of interest" description="Disordered" evidence="8">
    <location>
        <begin position="54"/>
        <end position="127"/>
    </location>
</feature>
<dbReference type="GO" id="GO:0005637">
    <property type="term" value="C:nuclear inner membrane"/>
    <property type="evidence" value="ECO:0007669"/>
    <property type="project" value="TreeGrafter"/>
</dbReference>
<dbReference type="Gene3D" id="2.30.30.140">
    <property type="match status" value="1"/>
</dbReference>
<dbReference type="SUPFAM" id="SSF63748">
    <property type="entry name" value="Tudor/PWWP/MBT"/>
    <property type="match status" value="1"/>
</dbReference>
<evidence type="ECO:0000256" key="5">
    <source>
        <dbReference type="ARBA" id="ARBA00022824"/>
    </source>
</evidence>
<keyword evidence="12" id="KW-1185">Reference proteome</keyword>
<dbReference type="GO" id="GO:0050613">
    <property type="term" value="F:Delta14-sterol reductase activity"/>
    <property type="evidence" value="ECO:0007669"/>
    <property type="project" value="TreeGrafter"/>
</dbReference>
<feature type="compositionally biased region" description="Basic and acidic residues" evidence="8">
    <location>
        <begin position="54"/>
        <end position="65"/>
    </location>
</feature>
<dbReference type="Pfam" id="PF09465">
    <property type="entry name" value="LBR_tudor"/>
    <property type="match status" value="1"/>
</dbReference>
<evidence type="ECO:0000313" key="12">
    <source>
        <dbReference type="Proteomes" id="UP001054837"/>
    </source>
</evidence>
<dbReference type="Proteomes" id="UP001054837">
    <property type="component" value="Unassembled WGS sequence"/>
</dbReference>
<sequence length="655" mass="74321">MSSKSKKESFKKGDRVSARWAGSNVYYDAKIMDVTSRTYRVQFDDGSVSSVRFSEVKKLLDKEPSPKATKSKSRSRSRSTGRTTRSRSRSPARREKRAVAAKNEKKSNAKEDKKKVESSDSNSVPKNEVEVISKPILTRERVGLLKQDVSEIVRRSPVVLVNSFAKETRTTLEKYESTSERSSERLRSARIAAILTTEKFSDTTDSKSTTQNTKSATKKKYSDDEDEEEEEEEVVVVSSKLSKAKKTFYFIATLLRIIFIPTILLFLVFSCTKRQCTILDIPQFYSRWSDVGNSVKYPFAGIFIFHMLQCILSFIPLGKKVMGFITETNKNPLEYRLNGLLILLLNIVVFGICSYLEVYMNWGYDRFRGFALSAALYCAAWALGLHVYALWKGNGIATSKIPILGKFYNGSYINPVLFGKLDLKTSFIRTGLMGVVLLNLSIILKLFLMKGYITIPLALTSGMQIFYVLDFFAREEKMLSTATYTSDTFGYSFILTTSFLVPFGLSLQNIYHFNFDAKSSVIPHYCSAALVFIFFLGYFIYFTSTNLKHNFRRNPFSPNLANVISIPTSKKKRLIASGLWGKVRHPNYLGLLIMALAWTGACGITHAVPYGPFVLLVCGLVIRIFRIEAECKEKYGPAWNNYTEKVRSRLIPYIF</sequence>
<evidence type="ECO:0000256" key="4">
    <source>
        <dbReference type="ARBA" id="ARBA00022692"/>
    </source>
</evidence>
<comment type="caution">
    <text evidence="11">The sequence shown here is derived from an EMBL/GenBank/DDBJ whole genome shotgun (WGS) entry which is preliminary data.</text>
</comment>
<dbReference type="InterPro" id="IPR001171">
    <property type="entry name" value="ERG24_DHCR-like"/>
</dbReference>
<accession>A0AAV4M2R7</accession>
<comment type="similarity">
    <text evidence="3">Belongs to the ERG4/ERG24 family.</text>
</comment>
<organism evidence="11 12">
    <name type="scientific">Caerostris darwini</name>
    <dbReference type="NCBI Taxonomy" id="1538125"/>
    <lineage>
        <taxon>Eukaryota</taxon>
        <taxon>Metazoa</taxon>
        <taxon>Ecdysozoa</taxon>
        <taxon>Arthropoda</taxon>
        <taxon>Chelicerata</taxon>
        <taxon>Arachnida</taxon>
        <taxon>Araneae</taxon>
        <taxon>Araneomorphae</taxon>
        <taxon>Entelegynae</taxon>
        <taxon>Araneoidea</taxon>
        <taxon>Araneidae</taxon>
        <taxon>Caerostris</taxon>
    </lineage>
</organism>
<feature type="transmembrane region" description="Helical" evidence="9">
    <location>
        <begin position="522"/>
        <end position="543"/>
    </location>
</feature>
<feature type="region of interest" description="Disordered" evidence="8">
    <location>
        <begin position="202"/>
        <end position="225"/>
    </location>
</feature>
<dbReference type="Gene3D" id="1.20.120.1630">
    <property type="match status" value="1"/>
</dbReference>
<evidence type="ECO:0000256" key="6">
    <source>
        <dbReference type="ARBA" id="ARBA00022989"/>
    </source>
</evidence>
<feature type="transmembrane region" description="Helical" evidence="9">
    <location>
        <begin position="248"/>
        <end position="269"/>
    </location>
</feature>
<dbReference type="Pfam" id="PF01222">
    <property type="entry name" value="ERG4_ERG24"/>
    <property type="match status" value="1"/>
</dbReference>
<dbReference type="GO" id="GO:0006695">
    <property type="term" value="P:cholesterol biosynthetic process"/>
    <property type="evidence" value="ECO:0007669"/>
    <property type="project" value="TreeGrafter"/>
</dbReference>
<evidence type="ECO:0000256" key="9">
    <source>
        <dbReference type="SAM" id="Phobius"/>
    </source>
</evidence>
<keyword evidence="4 9" id="KW-0812">Transmembrane</keyword>
<evidence type="ECO:0000313" key="11">
    <source>
        <dbReference type="EMBL" id="GIX66673.1"/>
    </source>
</evidence>
<keyword evidence="7 9" id="KW-0472">Membrane</keyword>
<feature type="transmembrane region" description="Helical" evidence="9">
    <location>
        <begin position="453"/>
        <end position="469"/>
    </location>
</feature>
<evidence type="ECO:0000256" key="7">
    <source>
        <dbReference type="ARBA" id="ARBA00023136"/>
    </source>
</evidence>
<evidence type="ECO:0000256" key="1">
    <source>
        <dbReference type="ARBA" id="ARBA00004141"/>
    </source>
</evidence>
<dbReference type="GO" id="GO:0005789">
    <property type="term" value="C:endoplasmic reticulum membrane"/>
    <property type="evidence" value="ECO:0007669"/>
    <property type="project" value="UniProtKB-SubCell"/>
</dbReference>
<feature type="transmembrane region" description="Helical" evidence="9">
    <location>
        <begin position="297"/>
        <end position="317"/>
    </location>
</feature>
<feature type="transmembrane region" description="Helical" evidence="9">
    <location>
        <begin position="427"/>
        <end position="447"/>
    </location>
</feature>
<dbReference type="PANTHER" id="PTHR21257">
    <property type="entry name" value="DELTA(14)-STEROL REDUCTASE"/>
    <property type="match status" value="1"/>
</dbReference>
<evidence type="ECO:0000259" key="10">
    <source>
        <dbReference type="SMART" id="SM00333"/>
    </source>
</evidence>
<gene>
    <name evidence="11" type="primary">LBR</name>
    <name evidence="11" type="ORF">CDAR_225801</name>
</gene>
<evidence type="ECO:0000256" key="8">
    <source>
        <dbReference type="SAM" id="MobiDB-lite"/>
    </source>
</evidence>
<proteinExistence type="inferred from homology"/>
<protein>
    <submittedName>
        <fullName evidence="11">Delta(14)-sterol reductase LBR</fullName>
    </submittedName>
</protein>
<feature type="transmembrane region" description="Helical" evidence="9">
    <location>
        <begin position="337"/>
        <end position="358"/>
    </location>
</feature>
<feature type="transmembrane region" description="Helical" evidence="9">
    <location>
        <begin position="585"/>
        <end position="601"/>
    </location>
</feature>
<feature type="domain" description="Tudor" evidence="10">
    <location>
        <begin position="8"/>
        <end position="64"/>
    </location>
</feature>
<dbReference type="PANTHER" id="PTHR21257:SF52">
    <property type="entry name" value="DELTA(14)-STEROL REDUCTASE TM7SF2"/>
    <property type="match status" value="1"/>
</dbReference>
<comment type="subcellular location">
    <subcellularLocation>
        <location evidence="2">Endoplasmic reticulum membrane</location>
    </subcellularLocation>
    <subcellularLocation>
        <location evidence="1">Membrane</location>
        <topology evidence="1">Multi-pass membrane protein</topology>
    </subcellularLocation>
</comment>
<dbReference type="EMBL" id="BPLQ01000008">
    <property type="protein sequence ID" value="GIX66673.1"/>
    <property type="molecule type" value="Genomic_DNA"/>
</dbReference>
<feature type="transmembrane region" description="Helical" evidence="9">
    <location>
        <begin position="489"/>
        <end position="510"/>
    </location>
</feature>
<dbReference type="InterPro" id="IPR019023">
    <property type="entry name" value="Lamin-B_rcpt_of_tudor"/>
</dbReference>